<evidence type="ECO:0000256" key="2">
    <source>
        <dbReference type="ARBA" id="ARBA00002824"/>
    </source>
</evidence>
<dbReference type="KEGG" id="mmb:Mmol_1126"/>
<evidence type="ECO:0000313" key="11">
    <source>
        <dbReference type="EMBL" id="ACT48033.1"/>
    </source>
</evidence>
<dbReference type="CDD" id="cd06453">
    <property type="entry name" value="SufS_like"/>
    <property type="match status" value="1"/>
</dbReference>
<keyword evidence="4 8" id="KW-0808">Transferase</keyword>
<dbReference type="Pfam" id="PF00266">
    <property type="entry name" value="Aminotran_5"/>
    <property type="match status" value="1"/>
</dbReference>
<evidence type="ECO:0000256" key="9">
    <source>
        <dbReference type="SAM" id="MobiDB-lite"/>
    </source>
</evidence>
<keyword evidence="12" id="KW-1185">Reference proteome</keyword>
<sequence length="435" mass="48030">MKIGEFNMNKHGGKDGGETDPSAVESEIKNHLLVQHWRKDFPILHTSLYGKPLVYFDNAATTQKPSIVIEAESYYYRHTNANVHRGIHTLSQQATEAFEAARSKLQRFINARHPHEVIFVHGTTEAINLVAQSYGRCRFKTGDEIIISAMEHHSNIVPWQMLCQQTGAILRIVPVNDAGELDINAYQNLFNPNTKLVAITHVSNTLGTINPVKSIIHYAHTQHVPVLLDGAQAIAHIAVDVQDLDCDFYAFSGHKLYGPTGIGVLYGKADLLEDMPPYQGGGDMISSVSFSATTYNKLPYKFEAGTPNIAGVVGLGAAVDYLSAIGMDTIIKHEQSLLNYATELIVNIPDIRMIGSATEKTGIISWVLAGMHPHDIGTFLDRQAIAVRTGHHCTMPLMERFGVPATVRASFALYNTKNEVDKLVNAIYQARELFK</sequence>
<dbReference type="PIRSF" id="PIRSF005572">
    <property type="entry name" value="NifS"/>
    <property type="match status" value="1"/>
</dbReference>
<evidence type="ECO:0000256" key="4">
    <source>
        <dbReference type="ARBA" id="ARBA00022679"/>
    </source>
</evidence>
<dbReference type="PANTHER" id="PTHR43586">
    <property type="entry name" value="CYSTEINE DESULFURASE"/>
    <property type="match status" value="1"/>
</dbReference>
<evidence type="ECO:0000256" key="1">
    <source>
        <dbReference type="ARBA" id="ARBA00001933"/>
    </source>
</evidence>
<feature type="region of interest" description="Disordered" evidence="9">
    <location>
        <begin position="1"/>
        <end position="22"/>
    </location>
</feature>
<comment type="function">
    <text evidence="2 8">Catalyzes the removal of elemental sulfur and selenium atoms from L-cysteine, L-cystine, L-selenocysteine, and L-selenocystine to produce L-alanine.</text>
</comment>
<dbReference type="GO" id="GO:0031071">
    <property type="term" value="F:cysteine desulfurase activity"/>
    <property type="evidence" value="ECO:0007669"/>
    <property type="project" value="UniProtKB-UniRule"/>
</dbReference>
<accession>C6WVT4</accession>
<dbReference type="InterPro" id="IPR000192">
    <property type="entry name" value="Aminotrans_V_dom"/>
</dbReference>
<dbReference type="PROSITE" id="PS00595">
    <property type="entry name" value="AA_TRANSFER_CLASS_5"/>
    <property type="match status" value="1"/>
</dbReference>
<reference evidence="12" key="1">
    <citation type="submission" date="2009-07" db="EMBL/GenBank/DDBJ databases">
        <title>Complete sequence of Methylotenera mobilis JLW8.</title>
        <authorList>
            <consortium name="US DOE Joint Genome Institute"/>
            <person name="Lucas S."/>
            <person name="Copeland A."/>
            <person name="Lapidus A."/>
            <person name="Glavina del Rio T."/>
            <person name="Tice H."/>
            <person name="Bruce D."/>
            <person name="Goodwin L."/>
            <person name="Pitluck S."/>
            <person name="LaButti K.M."/>
            <person name="Clum A."/>
            <person name="Larimer F."/>
            <person name="Land M."/>
            <person name="Hauser L."/>
            <person name="Kyrpides N."/>
            <person name="Mikhailova N."/>
            <person name="Kayluzhnaya M."/>
            <person name="Chistoserdova L."/>
        </authorList>
    </citation>
    <scope>NUCLEOTIDE SEQUENCE [LARGE SCALE GENOMIC DNA]</scope>
    <source>
        <strain evidence="12">JLW8 / ATCC BAA-1282 / DSM 17540</strain>
    </source>
</reference>
<dbReference type="Proteomes" id="UP000002742">
    <property type="component" value="Chromosome"/>
</dbReference>
<dbReference type="STRING" id="583345.Mmol_1126"/>
<reference evidence="11 12" key="2">
    <citation type="journal article" date="2011" name="J. Bacteriol.">
        <title>Genomes of three methylotrophs from a single niche uncover genetic and metabolic divergence of Methylophilaceae.</title>
        <authorList>
            <person name="Lapidus A."/>
            <person name="Clum A."/>
            <person name="Labutti K."/>
            <person name="Kaluzhnaya M.G."/>
            <person name="Lim S."/>
            <person name="Beck D.A."/>
            <person name="Glavina Del Rio T."/>
            <person name="Nolan M."/>
            <person name="Mavromatis K."/>
            <person name="Huntemann M."/>
            <person name="Lucas S."/>
            <person name="Lidstrom M.E."/>
            <person name="Ivanova N."/>
            <person name="Chistoserdova L."/>
        </authorList>
    </citation>
    <scope>NUCLEOTIDE SEQUENCE [LARGE SCALE GENOMIC DNA]</scope>
    <source>
        <strain evidence="12">JLW8 / ATCC BAA-1282 / DSM 17540</strain>
    </source>
</reference>
<dbReference type="PANTHER" id="PTHR43586:SF8">
    <property type="entry name" value="CYSTEINE DESULFURASE 1, CHLOROPLASTIC"/>
    <property type="match status" value="1"/>
</dbReference>
<name>C6WVT4_METML</name>
<dbReference type="SUPFAM" id="SSF53383">
    <property type="entry name" value="PLP-dependent transferases"/>
    <property type="match status" value="1"/>
</dbReference>
<dbReference type="NCBIfam" id="TIGR01979">
    <property type="entry name" value="sufS"/>
    <property type="match status" value="1"/>
</dbReference>
<evidence type="ECO:0000259" key="10">
    <source>
        <dbReference type="Pfam" id="PF00266"/>
    </source>
</evidence>
<dbReference type="InterPro" id="IPR016454">
    <property type="entry name" value="Cysteine_dSase"/>
</dbReference>
<dbReference type="GO" id="GO:0030170">
    <property type="term" value="F:pyridoxal phosphate binding"/>
    <property type="evidence" value="ECO:0007669"/>
    <property type="project" value="UniProtKB-UniRule"/>
</dbReference>
<comment type="cofactor">
    <cofactor evidence="1 7">
        <name>pyridoxal 5'-phosphate</name>
        <dbReference type="ChEBI" id="CHEBI:597326"/>
    </cofactor>
</comment>
<dbReference type="AlphaFoldDB" id="C6WVT4"/>
<dbReference type="GO" id="GO:0006534">
    <property type="term" value="P:cysteine metabolic process"/>
    <property type="evidence" value="ECO:0007669"/>
    <property type="project" value="UniProtKB-UniRule"/>
</dbReference>
<evidence type="ECO:0000256" key="7">
    <source>
        <dbReference type="RuleBase" id="RU004504"/>
    </source>
</evidence>
<dbReference type="HOGENOM" id="CLU_003433_2_5_4"/>
<dbReference type="Gene3D" id="3.90.1150.10">
    <property type="entry name" value="Aspartate Aminotransferase, domain 1"/>
    <property type="match status" value="1"/>
</dbReference>
<comment type="catalytic activity">
    <reaction evidence="6 8">
        <text>(sulfur carrier)-H + L-cysteine = (sulfur carrier)-SH + L-alanine</text>
        <dbReference type="Rhea" id="RHEA:43892"/>
        <dbReference type="Rhea" id="RHEA-COMP:14737"/>
        <dbReference type="Rhea" id="RHEA-COMP:14739"/>
        <dbReference type="ChEBI" id="CHEBI:29917"/>
        <dbReference type="ChEBI" id="CHEBI:35235"/>
        <dbReference type="ChEBI" id="CHEBI:57972"/>
        <dbReference type="ChEBI" id="CHEBI:64428"/>
        <dbReference type="EC" id="2.8.1.7"/>
    </reaction>
</comment>
<dbReference type="InterPro" id="IPR015422">
    <property type="entry name" value="PyrdxlP-dep_Trfase_small"/>
</dbReference>
<dbReference type="Gene3D" id="3.40.640.10">
    <property type="entry name" value="Type I PLP-dependent aspartate aminotransferase-like (Major domain)"/>
    <property type="match status" value="1"/>
</dbReference>
<dbReference type="RefSeq" id="WP_015832068.1">
    <property type="nucleotide sequence ID" value="NC_012968.1"/>
</dbReference>
<organism evidence="11 12">
    <name type="scientific">Methylotenera mobilis (strain JLW8 / ATCC BAA-1282 / DSM 17540)</name>
    <dbReference type="NCBI Taxonomy" id="583345"/>
    <lineage>
        <taxon>Bacteria</taxon>
        <taxon>Pseudomonadati</taxon>
        <taxon>Pseudomonadota</taxon>
        <taxon>Betaproteobacteria</taxon>
        <taxon>Nitrosomonadales</taxon>
        <taxon>Methylophilaceae</taxon>
        <taxon>Methylotenera</taxon>
    </lineage>
</organism>
<protein>
    <recommendedName>
        <fullName evidence="8">Cysteine desulfurase</fullName>
        <ecNumber evidence="8">2.8.1.7</ecNumber>
    </recommendedName>
</protein>
<evidence type="ECO:0000256" key="6">
    <source>
        <dbReference type="ARBA" id="ARBA00050776"/>
    </source>
</evidence>
<dbReference type="InterPro" id="IPR010970">
    <property type="entry name" value="Cys_dSase_SufS"/>
</dbReference>
<keyword evidence="5 8" id="KW-0663">Pyridoxal phosphate</keyword>
<evidence type="ECO:0000256" key="8">
    <source>
        <dbReference type="RuleBase" id="RU004506"/>
    </source>
</evidence>
<evidence type="ECO:0000256" key="5">
    <source>
        <dbReference type="ARBA" id="ARBA00022898"/>
    </source>
</evidence>
<dbReference type="eggNOG" id="COG0520">
    <property type="taxonomic scope" value="Bacteria"/>
</dbReference>
<dbReference type="InterPro" id="IPR020578">
    <property type="entry name" value="Aminotrans_V_PyrdxlP_BS"/>
</dbReference>
<dbReference type="EMBL" id="CP001672">
    <property type="protein sequence ID" value="ACT48033.1"/>
    <property type="molecule type" value="Genomic_DNA"/>
</dbReference>
<gene>
    <name evidence="11" type="ordered locus">Mmol_1126</name>
</gene>
<feature type="domain" description="Aminotransferase class V" evidence="10">
    <location>
        <begin position="54"/>
        <end position="423"/>
    </location>
</feature>
<evidence type="ECO:0000256" key="3">
    <source>
        <dbReference type="ARBA" id="ARBA00010447"/>
    </source>
</evidence>
<dbReference type="EC" id="2.8.1.7" evidence="8"/>
<comment type="similarity">
    <text evidence="3 8">Belongs to the class-V pyridoxal-phosphate-dependent aminotransferase family. Csd subfamily.</text>
</comment>
<evidence type="ECO:0000313" key="12">
    <source>
        <dbReference type="Proteomes" id="UP000002742"/>
    </source>
</evidence>
<proteinExistence type="inferred from homology"/>
<dbReference type="InterPro" id="IPR015424">
    <property type="entry name" value="PyrdxlP-dep_Trfase"/>
</dbReference>
<dbReference type="InterPro" id="IPR015421">
    <property type="entry name" value="PyrdxlP-dep_Trfase_major"/>
</dbReference>